<dbReference type="Proteomes" id="UP000005113">
    <property type="component" value="Unassembled WGS sequence"/>
</dbReference>
<evidence type="ECO:0000313" key="2">
    <source>
        <dbReference type="Proteomes" id="UP000005113"/>
    </source>
</evidence>
<reference evidence="2" key="1">
    <citation type="journal article" date="2012" name="Stand. Genomic Sci.">
        <title>Permanent draft genome sequence of the gliding predator Saprospira grandis strain Sa g1 (= HR1).</title>
        <authorList>
            <person name="Mavromatis K."/>
            <person name="Chertkov O."/>
            <person name="Lapidus A."/>
            <person name="Nolan M."/>
            <person name="Lucas S."/>
            <person name="Tice H."/>
            <person name="Del Rio T.G."/>
            <person name="Cheng J.F."/>
            <person name="Han C."/>
            <person name="Tapia R."/>
            <person name="Bruce D."/>
            <person name="Goodwin L.A."/>
            <person name="Pitluck S."/>
            <person name="Huntemann M."/>
            <person name="Liolios K."/>
            <person name="Pagani I."/>
            <person name="Ivanova N."/>
            <person name="Mikhailova N."/>
            <person name="Pati A."/>
            <person name="Chen A."/>
            <person name="Palaniappan K."/>
            <person name="Land M."/>
            <person name="Brambilla E.M."/>
            <person name="Rohde M."/>
            <person name="Spring S."/>
            <person name="Goker M."/>
            <person name="Detter J.C."/>
            <person name="Bristow J."/>
            <person name="Eisen J.A."/>
            <person name="Markowitz V."/>
            <person name="Hugenholtz P."/>
            <person name="Kyrpides N.C."/>
            <person name="Klenk H.P."/>
            <person name="Woyke T."/>
        </authorList>
    </citation>
    <scope>NUCLEOTIDE SEQUENCE [LARGE SCALE GENOMIC DNA]</scope>
    <source>
        <strain evidence="2">DSM 2844</strain>
    </source>
</reference>
<proteinExistence type="predicted"/>
<dbReference type="EMBL" id="JH719942">
    <property type="protein sequence ID" value="EJF53638.1"/>
    <property type="molecule type" value="Genomic_DNA"/>
</dbReference>
<evidence type="ECO:0000313" key="1">
    <source>
        <dbReference type="EMBL" id="EJF53638.1"/>
    </source>
</evidence>
<dbReference type="HOGENOM" id="CLU_2702708_0_0_10"/>
<accession>J1I5J9</accession>
<protein>
    <submittedName>
        <fullName evidence="1">Uncharacterized protein</fullName>
    </submittedName>
</protein>
<name>J1I5J9_9BACT</name>
<organism evidence="1 2">
    <name type="scientific">Saprospira grandis DSM 2844</name>
    <dbReference type="NCBI Taxonomy" id="694433"/>
    <lineage>
        <taxon>Bacteria</taxon>
        <taxon>Pseudomonadati</taxon>
        <taxon>Bacteroidota</taxon>
        <taxon>Saprospiria</taxon>
        <taxon>Saprospirales</taxon>
        <taxon>Saprospiraceae</taxon>
        <taxon>Saprospira</taxon>
    </lineage>
</organism>
<dbReference type="AlphaFoldDB" id="J1I5J9"/>
<dbReference type="OrthoDB" id="1516712at2"/>
<gene>
    <name evidence="1" type="ORF">SapgrDRAFT_1947</name>
</gene>
<sequence length="73" mass="8029">MIFSFWGCPALRAGRSPLGSQVCSALQPPAAALVCRFAAPAGQLSRRPFGPFYCPPCRLKFTAEEENQKKKDR</sequence>